<organism evidence="6 7">
    <name type="scientific">Secundilactobacillus odoratitofui DSM 19909 = JCM 15043</name>
    <dbReference type="NCBI Taxonomy" id="1423776"/>
    <lineage>
        <taxon>Bacteria</taxon>
        <taxon>Bacillati</taxon>
        <taxon>Bacillota</taxon>
        <taxon>Bacilli</taxon>
        <taxon>Lactobacillales</taxon>
        <taxon>Lactobacillaceae</taxon>
        <taxon>Secundilactobacillus</taxon>
    </lineage>
</organism>
<feature type="transmembrane region" description="Helical" evidence="5">
    <location>
        <begin position="12"/>
        <end position="38"/>
    </location>
</feature>
<keyword evidence="7" id="KW-1185">Reference proteome</keyword>
<protein>
    <submittedName>
        <fullName evidence="6">Cobalt transport family protein</fullName>
    </submittedName>
</protein>
<feature type="transmembrane region" description="Helical" evidence="5">
    <location>
        <begin position="221"/>
        <end position="240"/>
    </location>
</feature>
<comment type="caution">
    <text evidence="6">The sequence shown here is derived from an EMBL/GenBank/DDBJ whole genome shotgun (WGS) entry which is preliminary data.</text>
</comment>
<dbReference type="PANTHER" id="PTHR33514">
    <property type="entry name" value="PROTEIN ABCI12, CHLOROPLASTIC"/>
    <property type="match status" value="1"/>
</dbReference>
<evidence type="ECO:0000313" key="6">
    <source>
        <dbReference type="EMBL" id="KRK98584.1"/>
    </source>
</evidence>
<dbReference type="GO" id="GO:0005886">
    <property type="term" value="C:plasma membrane"/>
    <property type="evidence" value="ECO:0007669"/>
    <property type="project" value="UniProtKB-ARBA"/>
</dbReference>
<evidence type="ECO:0000256" key="4">
    <source>
        <dbReference type="ARBA" id="ARBA00023136"/>
    </source>
</evidence>
<evidence type="ECO:0000256" key="1">
    <source>
        <dbReference type="ARBA" id="ARBA00004141"/>
    </source>
</evidence>
<name>A0A0R1LT24_9LACO</name>
<evidence type="ECO:0000313" key="7">
    <source>
        <dbReference type="Proteomes" id="UP000051160"/>
    </source>
</evidence>
<keyword evidence="3 5" id="KW-1133">Transmembrane helix</keyword>
<keyword evidence="2 5" id="KW-0812">Transmembrane</keyword>
<feature type="transmembrane region" description="Helical" evidence="5">
    <location>
        <begin position="50"/>
        <end position="71"/>
    </location>
</feature>
<evidence type="ECO:0000256" key="2">
    <source>
        <dbReference type="ARBA" id="ARBA00022692"/>
    </source>
</evidence>
<feature type="transmembrane region" description="Helical" evidence="5">
    <location>
        <begin position="260"/>
        <end position="280"/>
    </location>
</feature>
<keyword evidence="4 5" id="KW-0472">Membrane</keyword>
<feature type="transmembrane region" description="Helical" evidence="5">
    <location>
        <begin position="91"/>
        <end position="112"/>
    </location>
</feature>
<dbReference type="Proteomes" id="UP000051160">
    <property type="component" value="Unassembled WGS sequence"/>
</dbReference>
<dbReference type="STRING" id="1423776.FD04_GL000316"/>
<reference evidence="6 7" key="1">
    <citation type="journal article" date="2015" name="Genome Announc.">
        <title>Expanding the biotechnology potential of lactobacilli through comparative genomics of 213 strains and associated genera.</title>
        <authorList>
            <person name="Sun Z."/>
            <person name="Harris H.M."/>
            <person name="McCann A."/>
            <person name="Guo C."/>
            <person name="Argimon S."/>
            <person name="Zhang W."/>
            <person name="Yang X."/>
            <person name="Jeffery I.B."/>
            <person name="Cooney J.C."/>
            <person name="Kagawa T.F."/>
            <person name="Liu W."/>
            <person name="Song Y."/>
            <person name="Salvetti E."/>
            <person name="Wrobel A."/>
            <person name="Rasinkangas P."/>
            <person name="Parkhill J."/>
            <person name="Rea M.C."/>
            <person name="O'Sullivan O."/>
            <person name="Ritari J."/>
            <person name="Douillard F.P."/>
            <person name="Paul Ross R."/>
            <person name="Yang R."/>
            <person name="Briner A.E."/>
            <person name="Felis G.E."/>
            <person name="de Vos W.M."/>
            <person name="Barrangou R."/>
            <person name="Klaenhammer T.R."/>
            <person name="Caufield P.W."/>
            <person name="Cui Y."/>
            <person name="Zhang H."/>
            <person name="O'Toole P.W."/>
        </authorList>
    </citation>
    <scope>NUCLEOTIDE SEQUENCE [LARGE SCALE GENOMIC DNA]</scope>
    <source>
        <strain evidence="6 7">DSM 19909</strain>
    </source>
</reference>
<dbReference type="Pfam" id="PF02361">
    <property type="entry name" value="CbiQ"/>
    <property type="match status" value="1"/>
</dbReference>
<evidence type="ECO:0000256" key="5">
    <source>
        <dbReference type="SAM" id="Phobius"/>
    </source>
</evidence>
<accession>A0A0R1LT24</accession>
<dbReference type="PATRIC" id="fig|1423776.4.peg.317"/>
<proteinExistence type="predicted"/>
<comment type="subcellular location">
    <subcellularLocation>
        <location evidence="1">Membrane</location>
        <topology evidence="1">Multi-pass membrane protein</topology>
    </subcellularLocation>
</comment>
<dbReference type="PANTHER" id="PTHR33514:SF13">
    <property type="entry name" value="PROTEIN ABCI12, CHLOROPLASTIC"/>
    <property type="match status" value="1"/>
</dbReference>
<dbReference type="InterPro" id="IPR003339">
    <property type="entry name" value="ABC/ECF_trnsptr_transmembrane"/>
</dbReference>
<dbReference type="EMBL" id="AZEE01000027">
    <property type="protein sequence ID" value="KRK98584.1"/>
    <property type="molecule type" value="Genomic_DNA"/>
</dbReference>
<sequence>MIEQLNPWVLLTYYVAVVGCAMVFIHPVFLGTMLILMVGVNLVGRSGHRVLMTLEGSVFMVAFIMVLNPLVNNRGAHVIWTFGGVLITVEAVMYGLLMALSLVIVLLTFISYNQYLTSQKFMYLFSRFSPKLTLLTMMTLRFVPLFIKRFKGIIQAQSLRGIEVEQGGFRQRSISLVKLMAVLLEDSFDRALQTADAMSARGYASHKRTSFQRYRFTQRDLVWLLWLLLLSGSCFFEASQGIGRLVIYPSLGQMGLSVEGWLVLLEVAILVSFPMILEGWEWGWWHLLKHGI</sequence>
<dbReference type="CDD" id="cd16914">
    <property type="entry name" value="EcfT"/>
    <property type="match status" value="1"/>
</dbReference>
<evidence type="ECO:0000256" key="3">
    <source>
        <dbReference type="ARBA" id="ARBA00022989"/>
    </source>
</evidence>
<gene>
    <name evidence="6" type="ORF">FD04_GL000316</name>
</gene>
<dbReference type="AlphaFoldDB" id="A0A0R1LT24"/>